<evidence type="ECO:0008006" key="2">
    <source>
        <dbReference type="Google" id="ProtNLM"/>
    </source>
</evidence>
<dbReference type="RefSeq" id="WP_156558877.1">
    <property type="nucleotide sequence ID" value="NZ_CACRTV010000014.1"/>
</dbReference>
<dbReference type="Pfam" id="PF16895">
    <property type="entry name" value="DUF5085"/>
    <property type="match status" value="1"/>
</dbReference>
<dbReference type="EMBL" id="CACRTV010000014">
    <property type="protein sequence ID" value="VYT72480.1"/>
    <property type="molecule type" value="Genomic_DNA"/>
</dbReference>
<dbReference type="AlphaFoldDB" id="A0A6N2Z3I1"/>
<proteinExistence type="predicted"/>
<organism evidence="1">
    <name type="scientific">Clostridium paraputrificum</name>
    <dbReference type="NCBI Taxonomy" id="29363"/>
    <lineage>
        <taxon>Bacteria</taxon>
        <taxon>Bacillati</taxon>
        <taxon>Bacillota</taxon>
        <taxon>Clostridia</taxon>
        <taxon>Eubacteriales</taxon>
        <taxon>Clostridiaceae</taxon>
        <taxon>Clostridium</taxon>
    </lineage>
</organism>
<gene>
    <name evidence="1" type="ORF">CPLFYP93_00447</name>
</gene>
<protein>
    <recommendedName>
        <fullName evidence="2">DUF5085 domain-containing protein</fullName>
    </recommendedName>
</protein>
<name>A0A6N2Z3I1_9CLOT</name>
<evidence type="ECO:0000313" key="1">
    <source>
        <dbReference type="EMBL" id="VYT72480.1"/>
    </source>
</evidence>
<sequence length="147" mass="17282">MKFYYDSLSYNNVVSKRYLVNYDLVESAEKDFLTGLSKVGYKIKGPLTYYIEAANKEKFYITFLIQTYNSLKIKGTSYEYSSYYGLGDTICVRIKADKLKDYQNIYQEMKEFCMKDNLKVVTPMFFSLGNINDKEFYYIISCGVYLS</sequence>
<accession>A0A6N2Z3I1</accession>
<reference evidence="1" key="1">
    <citation type="submission" date="2019-11" db="EMBL/GenBank/DDBJ databases">
        <authorList>
            <person name="Feng L."/>
        </authorList>
    </citation>
    <scope>NUCLEOTIDE SEQUENCE</scope>
    <source>
        <strain evidence="1">CParaputrificumLFYP93</strain>
    </source>
</reference>
<dbReference type="InterPro" id="IPR031664">
    <property type="entry name" value="DUF5085"/>
</dbReference>